<feature type="compositionally biased region" description="Polar residues" evidence="1">
    <location>
        <begin position="1"/>
        <end position="10"/>
    </location>
</feature>
<proteinExistence type="predicted"/>
<comment type="caution">
    <text evidence="2">The sequence shown here is derived from an EMBL/GenBank/DDBJ whole genome shotgun (WGS) entry which is preliminary data.</text>
</comment>
<accession>A0ABY1EA60</accession>
<keyword evidence="3" id="KW-1185">Reference proteome</keyword>
<dbReference type="EMBL" id="FOPW01000002">
    <property type="protein sequence ID" value="SFH25986.1"/>
    <property type="molecule type" value="Genomic_DNA"/>
</dbReference>
<sequence>MAQNPKQSNKVARAASSGMRNARFSAEADTAAARARALRASHLEKKKPGK</sequence>
<evidence type="ECO:0000256" key="1">
    <source>
        <dbReference type="SAM" id="MobiDB-lite"/>
    </source>
</evidence>
<evidence type="ECO:0000313" key="3">
    <source>
        <dbReference type="Proteomes" id="UP000199681"/>
    </source>
</evidence>
<protein>
    <recommendedName>
        <fullName evidence="4">YfhD family protein</fullName>
    </recommendedName>
</protein>
<dbReference type="Proteomes" id="UP000199681">
    <property type="component" value="Unassembled WGS sequence"/>
</dbReference>
<feature type="compositionally biased region" description="Low complexity" evidence="1">
    <location>
        <begin position="22"/>
        <end position="35"/>
    </location>
</feature>
<name>A0ABY1EA60_9MICO</name>
<evidence type="ECO:0008006" key="4">
    <source>
        <dbReference type="Google" id="ProtNLM"/>
    </source>
</evidence>
<organism evidence="2 3">
    <name type="scientific">Cryobacterium levicorallinum</name>
    <dbReference type="NCBI Taxonomy" id="995038"/>
    <lineage>
        <taxon>Bacteria</taxon>
        <taxon>Bacillati</taxon>
        <taxon>Actinomycetota</taxon>
        <taxon>Actinomycetes</taxon>
        <taxon>Micrococcales</taxon>
        <taxon>Microbacteriaceae</taxon>
        <taxon>Cryobacterium</taxon>
    </lineage>
</organism>
<evidence type="ECO:0000313" key="2">
    <source>
        <dbReference type="EMBL" id="SFH25986.1"/>
    </source>
</evidence>
<feature type="region of interest" description="Disordered" evidence="1">
    <location>
        <begin position="1"/>
        <end position="50"/>
    </location>
</feature>
<feature type="compositionally biased region" description="Basic residues" evidence="1">
    <location>
        <begin position="36"/>
        <end position="50"/>
    </location>
</feature>
<reference evidence="2 3" key="1">
    <citation type="submission" date="2016-10" db="EMBL/GenBank/DDBJ databases">
        <authorList>
            <person name="Varghese N."/>
            <person name="Submissions S."/>
        </authorList>
    </citation>
    <scope>NUCLEOTIDE SEQUENCE [LARGE SCALE GENOMIC DNA]</scope>
    <source>
        <strain evidence="2 3">GMCC 1.11211</strain>
    </source>
</reference>
<gene>
    <name evidence="2" type="ORF">SAMN05216274_102137</name>
</gene>